<dbReference type="PANTHER" id="PTHR48050">
    <property type="entry name" value="STEROL 3-BETA-GLUCOSYLTRANSFERASE"/>
    <property type="match status" value="1"/>
</dbReference>
<gene>
    <name evidence="2" type="ORF">CMV_002094</name>
</gene>
<feature type="domain" description="Glycosyltransferase family 28 N-terminal" evidence="1">
    <location>
        <begin position="3"/>
        <end position="79"/>
    </location>
</feature>
<evidence type="ECO:0000313" key="2">
    <source>
        <dbReference type="EMBL" id="KAF3974589.1"/>
    </source>
</evidence>
<name>A0A8J4RU45_9ROSI</name>
<organism evidence="2 3">
    <name type="scientific">Castanea mollissima</name>
    <name type="common">Chinese chestnut</name>
    <dbReference type="NCBI Taxonomy" id="60419"/>
    <lineage>
        <taxon>Eukaryota</taxon>
        <taxon>Viridiplantae</taxon>
        <taxon>Streptophyta</taxon>
        <taxon>Embryophyta</taxon>
        <taxon>Tracheophyta</taxon>
        <taxon>Spermatophyta</taxon>
        <taxon>Magnoliopsida</taxon>
        <taxon>eudicotyledons</taxon>
        <taxon>Gunneridae</taxon>
        <taxon>Pentapetalae</taxon>
        <taxon>rosids</taxon>
        <taxon>fabids</taxon>
        <taxon>Fagales</taxon>
        <taxon>Fagaceae</taxon>
        <taxon>Castanea</taxon>
    </lineage>
</organism>
<keyword evidence="3" id="KW-1185">Reference proteome</keyword>
<evidence type="ECO:0000259" key="1">
    <source>
        <dbReference type="Pfam" id="PF03033"/>
    </source>
</evidence>
<dbReference type="PANTHER" id="PTHR48050:SF16">
    <property type="entry name" value="STEROL 3-BETA-GLUCOSYLTRANSFERASE UGT80B1"/>
    <property type="match status" value="1"/>
</dbReference>
<dbReference type="Gene3D" id="3.40.50.2000">
    <property type="entry name" value="Glycogen Phosphorylase B"/>
    <property type="match status" value="1"/>
</dbReference>
<reference evidence="2" key="1">
    <citation type="submission" date="2020-03" db="EMBL/GenBank/DDBJ databases">
        <title>Castanea mollissima Vanexum genome sequencing.</title>
        <authorList>
            <person name="Staton M."/>
        </authorList>
    </citation>
    <scope>NUCLEOTIDE SEQUENCE</scope>
    <source>
        <tissue evidence="2">Leaf</tissue>
    </source>
</reference>
<dbReference type="OrthoDB" id="1734639at2759"/>
<dbReference type="InterPro" id="IPR050426">
    <property type="entry name" value="Glycosyltransferase_28"/>
</dbReference>
<comment type="caution">
    <text evidence="2">The sequence shown here is derived from an EMBL/GenBank/DDBJ whole genome shotgun (WGS) entry which is preliminary data.</text>
</comment>
<dbReference type="GO" id="GO:0005975">
    <property type="term" value="P:carbohydrate metabolic process"/>
    <property type="evidence" value="ECO:0007669"/>
    <property type="project" value="InterPro"/>
</dbReference>
<evidence type="ECO:0000313" key="3">
    <source>
        <dbReference type="Proteomes" id="UP000737018"/>
    </source>
</evidence>
<dbReference type="InterPro" id="IPR004276">
    <property type="entry name" value="GlycoTrans_28_N"/>
</dbReference>
<dbReference type="Pfam" id="PF03033">
    <property type="entry name" value="Glyco_transf_28"/>
    <property type="match status" value="1"/>
</dbReference>
<dbReference type="Proteomes" id="UP000737018">
    <property type="component" value="Unassembled WGS sequence"/>
</dbReference>
<dbReference type="SUPFAM" id="SSF53756">
    <property type="entry name" value="UDP-Glycosyltransferase/glycogen phosphorylase"/>
    <property type="match status" value="1"/>
</dbReference>
<proteinExistence type="predicted"/>
<dbReference type="AlphaFoldDB" id="A0A8J4RU45"/>
<accession>A0A8J4RU45</accession>
<dbReference type="GO" id="GO:0016758">
    <property type="term" value="F:hexosyltransferase activity"/>
    <property type="evidence" value="ECO:0007669"/>
    <property type="project" value="InterPro"/>
</dbReference>
<protein>
    <recommendedName>
        <fullName evidence="1">Glycosyltransferase family 28 N-terminal domain-containing protein</fullName>
    </recommendedName>
</protein>
<sequence length="167" mass="18141">MESGPREISIQRKHLKAIIESILPACIEPDLENGLPFRAQSIIANLLAYGEFMEAHVAEALGVPLHIFFTMPWTPTYEFPNPFAHVPLSAGYWYTKSEAHPQNPQSPAHPQPQIGGASSHPIQLVGVALLLILFQSIFKSAAHPYPIQLSGASSLPVRLGGASSLPF</sequence>
<dbReference type="EMBL" id="JRKL02000145">
    <property type="protein sequence ID" value="KAF3974589.1"/>
    <property type="molecule type" value="Genomic_DNA"/>
</dbReference>